<evidence type="ECO:0000256" key="1">
    <source>
        <dbReference type="SAM" id="Phobius"/>
    </source>
</evidence>
<accession>A0A6C0D746</accession>
<sequence length="100" mass="11025">MSYKNSFFIIGGFVIAIGLFGAIYGVSLSDVNPTLKQDVIKSFQAIFIVTSILIALLALLSLYYVKSDPTTFQPYTLIVLHISLFLSILSVSYSTLIHTK</sequence>
<dbReference type="EMBL" id="MN739544">
    <property type="protein sequence ID" value="QHT12351.1"/>
    <property type="molecule type" value="Genomic_DNA"/>
</dbReference>
<evidence type="ECO:0000313" key="2">
    <source>
        <dbReference type="EMBL" id="QHT12351.1"/>
    </source>
</evidence>
<feature type="transmembrane region" description="Helical" evidence="1">
    <location>
        <begin position="46"/>
        <end position="65"/>
    </location>
</feature>
<name>A0A6C0D746_9ZZZZ</name>
<proteinExistence type="predicted"/>
<organism evidence="2">
    <name type="scientific">viral metagenome</name>
    <dbReference type="NCBI Taxonomy" id="1070528"/>
    <lineage>
        <taxon>unclassified sequences</taxon>
        <taxon>metagenomes</taxon>
        <taxon>organismal metagenomes</taxon>
    </lineage>
</organism>
<keyword evidence="1" id="KW-1133">Transmembrane helix</keyword>
<feature type="transmembrane region" description="Helical" evidence="1">
    <location>
        <begin position="7"/>
        <end position="26"/>
    </location>
</feature>
<keyword evidence="1" id="KW-0472">Membrane</keyword>
<dbReference type="AlphaFoldDB" id="A0A6C0D746"/>
<feature type="transmembrane region" description="Helical" evidence="1">
    <location>
        <begin position="77"/>
        <end position="97"/>
    </location>
</feature>
<protein>
    <submittedName>
        <fullName evidence="2">Uncharacterized protein</fullName>
    </submittedName>
</protein>
<reference evidence="2" key="1">
    <citation type="journal article" date="2020" name="Nature">
        <title>Giant virus diversity and host interactions through global metagenomics.</title>
        <authorList>
            <person name="Schulz F."/>
            <person name="Roux S."/>
            <person name="Paez-Espino D."/>
            <person name="Jungbluth S."/>
            <person name="Walsh D.A."/>
            <person name="Denef V.J."/>
            <person name="McMahon K.D."/>
            <person name="Konstantinidis K.T."/>
            <person name="Eloe-Fadrosh E.A."/>
            <person name="Kyrpides N.C."/>
            <person name="Woyke T."/>
        </authorList>
    </citation>
    <scope>NUCLEOTIDE SEQUENCE</scope>
    <source>
        <strain evidence="2">GVMAG-M-3300023174-129</strain>
    </source>
</reference>
<keyword evidence="1" id="KW-0812">Transmembrane</keyword>